<keyword evidence="3" id="KW-1185">Reference proteome</keyword>
<keyword evidence="1" id="KW-0812">Transmembrane</keyword>
<evidence type="ECO:0000313" key="3">
    <source>
        <dbReference type="Proteomes" id="UP000828390"/>
    </source>
</evidence>
<evidence type="ECO:0000256" key="1">
    <source>
        <dbReference type="SAM" id="Phobius"/>
    </source>
</evidence>
<reference evidence="2" key="2">
    <citation type="submission" date="2020-11" db="EMBL/GenBank/DDBJ databases">
        <authorList>
            <person name="McCartney M.A."/>
            <person name="Auch B."/>
            <person name="Kono T."/>
            <person name="Mallez S."/>
            <person name="Becker A."/>
            <person name="Gohl D.M."/>
            <person name="Silverstein K.A.T."/>
            <person name="Koren S."/>
            <person name="Bechman K.B."/>
            <person name="Herman A."/>
            <person name="Abrahante J.E."/>
            <person name="Garbe J."/>
        </authorList>
    </citation>
    <scope>NUCLEOTIDE SEQUENCE</scope>
    <source>
        <strain evidence="2">Duluth1</strain>
        <tissue evidence="2">Whole animal</tissue>
    </source>
</reference>
<dbReference type="EMBL" id="JAIWYP010000001">
    <property type="protein sequence ID" value="KAH3897101.1"/>
    <property type="molecule type" value="Genomic_DNA"/>
</dbReference>
<name>A0A9D4NML4_DREPO</name>
<keyword evidence="1" id="KW-1133">Transmembrane helix</keyword>
<sequence length="98" mass="11386">MSFKDFVDRVQFKIRDRWRLGCANMLEITRVSRAKFECHLDNTEAFEYKRKSRIFIGTIVAACILLALVVAGIFFRQELLSLLFAVTGCHIPGKQIFR</sequence>
<dbReference type="AlphaFoldDB" id="A0A9D4NML4"/>
<dbReference type="Proteomes" id="UP000828390">
    <property type="component" value="Unassembled WGS sequence"/>
</dbReference>
<comment type="caution">
    <text evidence="2">The sequence shown here is derived from an EMBL/GenBank/DDBJ whole genome shotgun (WGS) entry which is preliminary data.</text>
</comment>
<organism evidence="2 3">
    <name type="scientific">Dreissena polymorpha</name>
    <name type="common">Zebra mussel</name>
    <name type="synonym">Mytilus polymorpha</name>
    <dbReference type="NCBI Taxonomy" id="45954"/>
    <lineage>
        <taxon>Eukaryota</taxon>
        <taxon>Metazoa</taxon>
        <taxon>Spiralia</taxon>
        <taxon>Lophotrochozoa</taxon>
        <taxon>Mollusca</taxon>
        <taxon>Bivalvia</taxon>
        <taxon>Autobranchia</taxon>
        <taxon>Heteroconchia</taxon>
        <taxon>Euheterodonta</taxon>
        <taxon>Imparidentia</taxon>
        <taxon>Neoheterodontei</taxon>
        <taxon>Myida</taxon>
        <taxon>Dreissenoidea</taxon>
        <taxon>Dreissenidae</taxon>
        <taxon>Dreissena</taxon>
    </lineage>
</organism>
<proteinExistence type="predicted"/>
<keyword evidence="1" id="KW-0472">Membrane</keyword>
<gene>
    <name evidence="2" type="ORF">DPMN_021286</name>
</gene>
<protein>
    <submittedName>
        <fullName evidence="2">Uncharacterized protein</fullName>
    </submittedName>
</protein>
<feature type="transmembrane region" description="Helical" evidence="1">
    <location>
        <begin position="54"/>
        <end position="75"/>
    </location>
</feature>
<reference evidence="2" key="1">
    <citation type="journal article" date="2019" name="bioRxiv">
        <title>The Genome of the Zebra Mussel, Dreissena polymorpha: A Resource for Invasive Species Research.</title>
        <authorList>
            <person name="McCartney M.A."/>
            <person name="Auch B."/>
            <person name="Kono T."/>
            <person name="Mallez S."/>
            <person name="Zhang Y."/>
            <person name="Obille A."/>
            <person name="Becker A."/>
            <person name="Abrahante J.E."/>
            <person name="Garbe J."/>
            <person name="Badalamenti J.P."/>
            <person name="Herman A."/>
            <person name="Mangelson H."/>
            <person name="Liachko I."/>
            <person name="Sullivan S."/>
            <person name="Sone E.D."/>
            <person name="Koren S."/>
            <person name="Silverstein K.A.T."/>
            <person name="Beckman K.B."/>
            <person name="Gohl D.M."/>
        </authorList>
    </citation>
    <scope>NUCLEOTIDE SEQUENCE</scope>
    <source>
        <strain evidence="2">Duluth1</strain>
        <tissue evidence="2">Whole animal</tissue>
    </source>
</reference>
<evidence type="ECO:0000313" key="2">
    <source>
        <dbReference type="EMBL" id="KAH3897101.1"/>
    </source>
</evidence>
<accession>A0A9D4NML4</accession>